<reference evidence="4" key="2">
    <citation type="submission" date="2025-09" db="UniProtKB">
        <authorList>
            <consortium name="Ensembl"/>
        </authorList>
    </citation>
    <scope>IDENTIFICATION</scope>
</reference>
<feature type="region of interest" description="Disordered" evidence="2">
    <location>
        <begin position="283"/>
        <end position="312"/>
    </location>
</feature>
<accession>A0A8C4JFR0</accession>
<comment type="caution">
    <text evidence="1">Lacks conserved residue(s) required for the propagation of feature annotation.</text>
</comment>
<dbReference type="PANTHER" id="PTHR24044">
    <property type="entry name" value="NOTCH LIGAND FAMILY MEMBER"/>
    <property type="match status" value="1"/>
</dbReference>
<protein>
    <recommendedName>
        <fullName evidence="3">EGF-like domain-containing protein</fullName>
    </recommendedName>
</protein>
<dbReference type="Gene3D" id="2.10.25.10">
    <property type="entry name" value="Laminin"/>
    <property type="match status" value="2"/>
</dbReference>
<dbReference type="Ensembl" id="ENSDNVT00000009421.1">
    <property type="protein sequence ID" value="ENSDNVP00000007784.1"/>
    <property type="gene ID" value="ENSDNVG00000005527.1"/>
</dbReference>
<dbReference type="InterPro" id="IPR000742">
    <property type="entry name" value="EGF"/>
</dbReference>
<feature type="domain" description="EGF-like" evidence="3">
    <location>
        <begin position="210"/>
        <end position="243"/>
    </location>
</feature>
<evidence type="ECO:0000259" key="3">
    <source>
        <dbReference type="PROSITE" id="PS50026"/>
    </source>
</evidence>
<proteinExistence type="predicted"/>
<dbReference type="PROSITE" id="PS50026">
    <property type="entry name" value="EGF_3"/>
    <property type="match status" value="1"/>
</dbReference>
<evidence type="ECO:0000313" key="4">
    <source>
        <dbReference type="Ensembl" id="ENSDNVP00000007784.1"/>
    </source>
</evidence>
<keyword evidence="1" id="KW-0245">EGF-like domain</keyword>
<dbReference type="PANTHER" id="PTHR24044:SF417">
    <property type="entry name" value="WEARY, ISOFORM B"/>
    <property type="match status" value="1"/>
</dbReference>
<feature type="region of interest" description="Disordered" evidence="2">
    <location>
        <begin position="49"/>
        <end position="86"/>
    </location>
</feature>
<keyword evidence="1" id="KW-1015">Disulfide bond</keyword>
<keyword evidence="5" id="KW-1185">Reference proteome</keyword>
<dbReference type="PROSITE" id="PS00022">
    <property type="entry name" value="EGF_1"/>
    <property type="match status" value="2"/>
</dbReference>
<feature type="compositionally biased region" description="Basic residues" evidence="2">
    <location>
        <begin position="52"/>
        <end position="65"/>
    </location>
</feature>
<name>A0A8C4JFR0_DRONO</name>
<sequence>MGVGPGPATASAAARETLRGLETPRPFTPFLFRASVKITQRLFAQRVGRPCRPARRGTQSHRHRPPPAQSLCRPPSAQRSPGPRRRTRMKLGCCCFLILLFVPAKPAGTELPSCLSLRLPFPSRVLRTHAQPRRGFGPFWCYCPPGFRGALCQLPDEASACRNGATAFGTECVCPPGYRGLTCQDQEQPSPCLNGGTPLGTGCRCPPAFWGLRCECQHPESPVATAVGGRCICPPGLSGPRCDAPDTSTACQHGATAVGTECYCPSGYSGARCELRNASTAATPAARPGATGPKSSTQDPVSAGNGTAASGTTAERAVKIGSSLWRQHLSPLVLSPPQRGCTRDPAGTGLSPFVAPSRREVLCPGGVLGEGCEIPPKCSSWAHALLLREPAAGFARSPLP</sequence>
<dbReference type="GO" id="GO:0005112">
    <property type="term" value="F:Notch binding"/>
    <property type="evidence" value="ECO:0007669"/>
    <property type="project" value="TreeGrafter"/>
</dbReference>
<evidence type="ECO:0000313" key="5">
    <source>
        <dbReference type="Proteomes" id="UP000694423"/>
    </source>
</evidence>
<organism evidence="4 5">
    <name type="scientific">Dromaius novaehollandiae</name>
    <name type="common">Emu</name>
    <dbReference type="NCBI Taxonomy" id="8790"/>
    <lineage>
        <taxon>Eukaryota</taxon>
        <taxon>Metazoa</taxon>
        <taxon>Chordata</taxon>
        <taxon>Craniata</taxon>
        <taxon>Vertebrata</taxon>
        <taxon>Euteleostomi</taxon>
        <taxon>Archelosauria</taxon>
        <taxon>Archosauria</taxon>
        <taxon>Dinosauria</taxon>
        <taxon>Saurischia</taxon>
        <taxon>Theropoda</taxon>
        <taxon>Coelurosauria</taxon>
        <taxon>Aves</taxon>
        <taxon>Palaeognathae</taxon>
        <taxon>Casuariiformes</taxon>
        <taxon>Dromaiidae</taxon>
        <taxon>Dromaius</taxon>
    </lineage>
</organism>
<reference evidence="4" key="1">
    <citation type="submission" date="2025-08" db="UniProtKB">
        <authorList>
            <consortium name="Ensembl"/>
        </authorList>
    </citation>
    <scope>IDENTIFICATION</scope>
</reference>
<feature type="compositionally biased region" description="Low complexity" evidence="2">
    <location>
        <begin position="283"/>
        <end position="293"/>
    </location>
</feature>
<evidence type="ECO:0000256" key="2">
    <source>
        <dbReference type="SAM" id="MobiDB-lite"/>
    </source>
</evidence>
<feature type="disulfide bond" evidence="1">
    <location>
        <begin position="233"/>
        <end position="242"/>
    </location>
</feature>
<dbReference type="Proteomes" id="UP000694423">
    <property type="component" value="Unplaced"/>
</dbReference>
<feature type="compositionally biased region" description="Low complexity" evidence="2">
    <location>
        <begin position="302"/>
        <end position="312"/>
    </location>
</feature>
<dbReference type="AlphaFoldDB" id="A0A8C4JFR0"/>
<dbReference type="SMART" id="SM00181">
    <property type="entry name" value="EGF"/>
    <property type="match status" value="3"/>
</dbReference>
<dbReference type="InterPro" id="IPR050906">
    <property type="entry name" value="Notch_signaling"/>
</dbReference>
<evidence type="ECO:0000256" key="1">
    <source>
        <dbReference type="PROSITE-ProRule" id="PRU00076"/>
    </source>
</evidence>
<dbReference type="PROSITE" id="PS01186">
    <property type="entry name" value="EGF_2"/>
    <property type="match status" value="1"/>
</dbReference>